<dbReference type="EMBL" id="CAADFG010000589">
    <property type="protein sequence ID" value="VFK05769.1"/>
    <property type="molecule type" value="Genomic_DNA"/>
</dbReference>
<feature type="binding site" evidence="11">
    <location>
        <position position="64"/>
    </location>
    <ligand>
        <name>ATP</name>
        <dbReference type="ChEBI" id="CHEBI:30616"/>
    </ligand>
</feature>
<dbReference type="InterPro" id="IPR015963">
    <property type="entry name" value="Uridylate_kinase_bac"/>
</dbReference>
<feature type="domain" description="Aspartate/glutamate/uridylate kinase" evidence="12">
    <location>
        <begin position="6"/>
        <end position="225"/>
    </location>
</feature>
<dbReference type="GO" id="GO:0033862">
    <property type="term" value="F:UMP kinase activity"/>
    <property type="evidence" value="ECO:0007669"/>
    <property type="project" value="UniProtKB-EC"/>
</dbReference>
<comment type="catalytic activity">
    <reaction evidence="10 11">
        <text>UMP + ATP = UDP + ADP</text>
        <dbReference type="Rhea" id="RHEA:24400"/>
        <dbReference type="ChEBI" id="CHEBI:30616"/>
        <dbReference type="ChEBI" id="CHEBI:57865"/>
        <dbReference type="ChEBI" id="CHEBI:58223"/>
        <dbReference type="ChEBI" id="CHEBI:456216"/>
        <dbReference type="EC" id="2.7.4.22"/>
    </reaction>
</comment>
<evidence type="ECO:0000256" key="9">
    <source>
        <dbReference type="ARBA" id="ARBA00022975"/>
    </source>
</evidence>
<organism evidence="15">
    <name type="scientific">Candidatus Kentrum eta</name>
    <dbReference type="NCBI Taxonomy" id="2126337"/>
    <lineage>
        <taxon>Bacteria</taxon>
        <taxon>Pseudomonadati</taxon>
        <taxon>Pseudomonadota</taxon>
        <taxon>Gammaproteobacteria</taxon>
        <taxon>Candidatus Kentrum</taxon>
    </lineage>
</organism>
<feature type="binding site" evidence="11">
    <location>
        <position position="180"/>
    </location>
    <ligand>
        <name>ATP</name>
        <dbReference type="ChEBI" id="CHEBI:30616"/>
    </ligand>
</feature>
<dbReference type="GO" id="GO:0006225">
    <property type="term" value="P:UDP biosynthetic process"/>
    <property type="evidence" value="ECO:0007669"/>
    <property type="project" value="TreeGrafter"/>
</dbReference>
<evidence type="ECO:0000313" key="13">
    <source>
        <dbReference type="EMBL" id="VFK05479.1"/>
    </source>
</evidence>
<evidence type="ECO:0000256" key="6">
    <source>
        <dbReference type="ARBA" id="ARBA00022741"/>
    </source>
</evidence>
<dbReference type="GO" id="GO:0044210">
    <property type="term" value="P:'de novo' CTP biosynthetic process"/>
    <property type="evidence" value="ECO:0007669"/>
    <property type="project" value="UniProtKB-UniRule"/>
</dbReference>
<feature type="binding site" evidence="11">
    <location>
        <begin position="144"/>
        <end position="151"/>
    </location>
    <ligand>
        <name>UMP</name>
        <dbReference type="ChEBI" id="CHEBI:57865"/>
    </ligand>
</feature>
<evidence type="ECO:0000259" key="12">
    <source>
        <dbReference type="Pfam" id="PF00696"/>
    </source>
</evidence>
<dbReference type="InterPro" id="IPR036393">
    <property type="entry name" value="AceGlu_kinase-like_sf"/>
</dbReference>
<sequence length="254" mass="27829">MKKYRRILVKVSGEALGKTRDDTEDDTNHGTEQGIDHEALGQFSEEIAQLVAARVQVALVVGAGNFLRGTQLATKGTDRVTADYMGMLATVINALAIQDILEAKGVTARVMSAIRIQEVCEDYICRRAIRHMEKGRVVIFAAGTGNPFFTTDSAASLRAIEINADLLIKATKVNGVFSADPQKHPDATRYQYLGYDEVLTRKLAVMDATAIVLCRDNEIPLRVIDMSREGVLLRTVMGEDEGTFVGTFPIQIPI</sequence>
<dbReference type="AlphaFoldDB" id="A0A450VX29"/>
<dbReference type="FunFam" id="3.40.1160.10:FF:000001">
    <property type="entry name" value="Uridylate kinase"/>
    <property type="match status" value="1"/>
</dbReference>
<comment type="similarity">
    <text evidence="3 11">Belongs to the UMP kinase family.</text>
</comment>
<proteinExistence type="inferred from homology"/>
<evidence type="ECO:0000256" key="1">
    <source>
        <dbReference type="ARBA" id="ARBA00004496"/>
    </source>
</evidence>
<dbReference type="InterPro" id="IPR011817">
    <property type="entry name" value="Uridylate_kinase"/>
</dbReference>
<protein>
    <recommendedName>
        <fullName evidence="11">Uridylate kinase</fullName>
        <shortName evidence="11">UK</shortName>
        <ecNumber evidence="11">2.7.4.22</ecNumber>
    </recommendedName>
    <alternativeName>
        <fullName evidence="11">Uridine monophosphate kinase</fullName>
        <shortName evidence="11">UMP kinase</shortName>
        <shortName evidence="11">UMPK</shortName>
    </alternativeName>
</protein>
<dbReference type="EMBL" id="CAADFJ010000600">
    <property type="protein sequence ID" value="VFK09373.1"/>
    <property type="molecule type" value="Genomic_DNA"/>
</dbReference>
<evidence type="ECO:0000256" key="3">
    <source>
        <dbReference type="ARBA" id="ARBA00007614"/>
    </source>
</evidence>
<keyword evidence="9 11" id="KW-0665">Pyrimidine biosynthesis</keyword>
<dbReference type="EMBL" id="CAADFI010000592">
    <property type="protein sequence ID" value="VFK05479.1"/>
    <property type="molecule type" value="Genomic_DNA"/>
</dbReference>
<accession>A0A450VX29</accession>
<dbReference type="SUPFAM" id="SSF53633">
    <property type="entry name" value="Carbamate kinase-like"/>
    <property type="match status" value="1"/>
</dbReference>
<dbReference type="GO" id="GO:0005829">
    <property type="term" value="C:cytosol"/>
    <property type="evidence" value="ECO:0007669"/>
    <property type="project" value="TreeGrafter"/>
</dbReference>
<keyword evidence="4 11" id="KW-0963">Cytoplasm</keyword>
<dbReference type="PANTHER" id="PTHR42833:SF4">
    <property type="entry name" value="URIDYLATE KINASE PUMPKIN, CHLOROPLASTIC"/>
    <property type="match status" value="1"/>
</dbReference>
<evidence type="ECO:0000256" key="2">
    <source>
        <dbReference type="ARBA" id="ARBA00004791"/>
    </source>
</evidence>
<dbReference type="NCBIfam" id="TIGR02075">
    <property type="entry name" value="pyrH_bact"/>
    <property type="match status" value="1"/>
</dbReference>
<evidence type="ECO:0000256" key="11">
    <source>
        <dbReference type="HAMAP-Rule" id="MF_01220"/>
    </source>
</evidence>
<dbReference type="CDD" id="cd04254">
    <property type="entry name" value="AAK_UMPK-PyrH-Ec"/>
    <property type="match status" value="1"/>
</dbReference>
<dbReference type="InterPro" id="IPR001048">
    <property type="entry name" value="Asp/Glu/Uridylate_kinase"/>
</dbReference>
<feature type="binding site" evidence="11">
    <location>
        <position position="171"/>
    </location>
    <ligand>
        <name>ATP</name>
        <dbReference type="ChEBI" id="CHEBI:30616"/>
    </ligand>
</feature>
<feature type="binding site" evidence="11">
    <location>
        <position position="83"/>
    </location>
    <ligand>
        <name>UMP</name>
        <dbReference type="ChEBI" id="CHEBI:57865"/>
    </ligand>
</feature>
<keyword evidence="6 11" id="KW-0547">Nucleotide-binding</keyword>
<keyword evidence="8 11" id="KW-0067">ATP-binding</keyword>
<feature type="binding site" evidence="11">
    <location>
        <position position="177"/>
    </location>
    <ligand>
        <name>ATP</name>
        <dbReference type="ChEBI" id="CHEBI:30616"/>
    </ligand>
</feature>
<evidence type="ECO:0000256" key="4">
    <source>
        <dbReference type="ARBA" id="ARBA00022490"/>
    </source>
</evidence>
<reference evidence="15" key="1">
    <citation type="submission" date="2019-02" db="EMBL/GenBank/DDBJ databases">
        <authorList>
            <person name="Gruber-Vodicka R. H."/>
            <person name="Seah K. B. B."/>
        </authorList>
    </citation>
    <scope>NUCLEOTIDE SEQUENCE</scope>
    <source>
        <strain evidence="15">BECK_SA2B12</strain>
        <strain evidence="14">BECK_SA2B15</strain>
        <strain evidence="13">BECK_SA2B20</strain>
    </source>
</reference>
<comment type="function">
    <text evidence="11">Catalyzes the reversible phosphorylation of UMP to UDP.</text>
</comment>
<dbReference type="EC" id="2.7.4.22" evidence="11"/>
<evidence type="ECO:0000313" key="14">
    <source>
        <dbReference type="EMBL" id="VFK05769.1"/>
    </source>
</evidence>
<dbReference type="PIRSF" id="PIRSF005650">
    <property type="entry name" value="Uridylate_kin"/>
    <property type="match status" value="1"/>
</dbReference>
<dbReference type="Gene3D" id="3.40.1160.10">
    <property type="entry name" value="Acetylglutamate kinase-like"/>
    <property type="match status" value="1"/>
</dbReference>
<dbReference type="UniPathway" id="UPA00159">
    <property type="reaction ID" value="UER00275"/>
</dbReference>
<evidence type="ECO:0000256" key="8">
    <source>
        <dbReference type="ARBA" id="ARBA00022840"/>
    </source>
</evidence>
<comment type="pathway">
    <text evidence="2 11">Pyrimidine metabolism; CTP biosynthesis via de novo pathway; UDP from UMP (UMPK route): step 1/1.</text>
</comment>
<keyword evidence="5 11" id="KW-0808">Transferase</keyword>
<comment type="subcellular location">
    <subcellularLocation>
        <location evidence="1 11">Cytoplasm</location>
    </subcellularLocation>
</comment>
<comment type="activity regulation">
    <text evidence="11">Inhibited by UTP.</text>
</comment>
<keyword evidence="7 11" id="KW-0418">Kinase</keyword>
<dbReference type="PANTHER" id="PTHR42833">
    <property type="entry name" value="URIDYLATE KINASE"/>
    <property type="match status" value="1"/>
</dbReference>
<dbReference type="Pfam" id="PF00696">
    <property type="entry name" value="AA_kinase"/>
    <property type="match status" value="1"/>
</dbReference>
<dbReference type="GO" id="GO:0005524">
    <property type="term" value="F:ATP binding"/>
    <property type="evidence" value="ECO:0007669"/>
    <property type="project" value="UniProtKB-KW"/>
</dbReference>
<comment type="caution">
    <text evidence="11">Lacks conserved residue(s) required for the propagation of feature annotation.</text>
</comment>
<evidence type="ECO:0000256" key="5">
    <source>
        <dbReference type="ARBA" id="ARBA00022679"/>
    </source>
</evidence>
<evidence type="ECO:0000313" key="15">
    <source>
        <dbReference type="EMBL" id="VFK09373.1"/>
    </source>
</evidence>
<evidence type="ECO:0000256" key="7">
    <source>
        <dbReference type="ARBA" id="ARBA00022777"/>
    </source>
</evidence>
<gene>
    <name evidence="11" type="primary">pyrH</name>
    <name evidence="14" type="ORF">BECKH772A_GA0070896_105891</name>
    <name evidence="13" type="ORF">BECKH772B_GA0070898_105921</name>
    <name evidence="15" type="ORF">BECKH772C_GA0070978_106001</name>
</gene>
<feature type="binding site" evidence="11">
    <location>
        <begin position="10"/>
        <end position="13"/>
    </location>
    <ligand>
        <name>ATP</name>
        <dbReference type="ChEBI" id="CHEBI:30616"/>
    </ligand>
</feature>
<dbReference type="HAMAP" id="MF_01220_B">
    <property type="entry name" value="PyrH_B"/>
    <property type="match status" value="1"/>
</dbReference>
<evidence type="ECO:0000256" key="10">
    <source>
        <dbReference type="ARBA" id="ARBA00047767"/>
    </source>
</evidence>
<feature type="binding site" evidence="11">
    <location>
        <position position="68"/>
    </location>
    <ligand>
        <name>ATP</name>
        <dbReference type="ChEBI" id="CHEBI:30616"/>
    </ligand>
</feature>
<comment type="subunit">
    <text evidence="11">Homohexamer.</text>
</comment>
<name>A0A450VX29_9GAMM</name>